<dbReference type="Pfam" id="PF13621">
    <property type="entry name" value="Cupin_8"/>
    <property type="match status" value="1"/>
</dbReference>
<dbReference type="PROSITE" id="PS51184">
    <property type="entry name" value="JMJC"/>
    <property type="match status" value="1"/>
</dbReference>
<accession>A0ABR2YUD5</accession>
<gene>
    <name evidence="4" type="ORF">WJX75_006867</name>
</gene>
<protein>
    <recommendedName>
        <fullName evidence="3">JmjC domain-containing protein</fullName>
    </recommendedName>
</protein>
<reference evidence="4 5" key="1">
    <citation type="journal article" date="2024" name="Nat. Commun.">
        <title>Phylogenomics reveals the evolutionary origins of lichenization in chlorophyte algae.</title>
        <authorList>
            <person name="Puginier C."/>
            <person name="Libourel C."/>
            <person name="Otte J."/>
            <person name="Skaloud P."/>
            <person name="Haon M."/>
            <person name="Grisel S."/>
            <person name="Petersen M."/>
            <person name="Berrin J.G."/>
            <person name="Delaux P.M."/>
            <person name="Dal Grande F."/>
            <person name="Keller J."/>
        </authorList>
    </citation>
    <scope>NUCLEOTIDE SEQUENCE [LARGE SCALE GENOMIC DNA]</scope>
    <source>
        <strain evidence="4 5">SAG 216-7</strain>
    </source>
</reference>
<evidence type="ECO:0000313" key="4">
    <source>
        <dbReference type="EMBL" id="KAK9915266.1"/>
    </source>
</evidence>
<evidence type="ECO:0000256" key="1">
    <source>
        <dbReference type="ARBA" id="ARBA00006801"/>
    </source>
</evidence>
<comment type="caution">
    <text evidence="4">The sequence shown here is derived from an EMBL/GenBank/DDBJ whole genome shotgun (WGS) entry which is preliminary data.</text>
</comment>
<dbReference type="PANTHER" id="PTHR12461">
    <property type="entry name" value="HYPOXIA-INDUCIBLE FACTOR 1 ALPHA INHIBITOR-RELATED"/>
    <property type="match status" value="1"/>
</dbReference>
<dbReference type="SUPFAM" id="SSF51197">
    <property type="entry name" value="Clavaminate synthase-like"/>
    <property type="match status" value="1"/>
</dbReference>
<evidence type="ECO:0000259" key="3">
    <source>
        <dbReference type="PROSITE" id="PS51184"/>
    </source>
</evidence>
<dbReference type="InterPro" id="IPR041667">
    <property type="entry name" value="Cupin_8"/>
</dbReference>
<keyword evidence="5" id="KW-1185">Reference proteome</keyword>
<feature type="region of interest" description="Disordered" evidence="2">
    <location>
        <begin position="295"/>
        <end position="319"/>
    </location>
</feature>
<feature type="region of interest" description="Disordered" evidence="2">
    <location>
        <begin position="238"/>
        <end position="279"/>
    </location>
</feature>
<feature type="compositionally biased region" description="Acidic residues" evidence="2">
    <location>
        <begin position="239"/>
        <end position="250"/>
    </location>
</feature>
<dbReference type="SMART" id="SM00558">
    <property type="entry name" value="JmjC"/>
    <property type="match status" value="1"/>
</dbReference>
<dbReference type="PANTHER" id="PTHR12461:SF100">
    <property type="entry name" value="JMJC DOMAIN-CONTAINING PROTEIN 4"/>
    <property type="match status" value="1"/>
</dbReference>
<dbReference type="InterPro" id="IPR014710">
    <property type="entry name" value="RmlC-like_jellyroll"/>
</dbReference>
<dbReference type="Gene3D" id="2.60.120.10">
    <property type="entry name" value="Jelly Rolls"/>
    <property type="match status" value="2"/>
</dbReference>
<name>A0ABR2YUD5_9CHLO</name>
<comment type="similarity">
    <text evidence="1">Belongs to the JARID1 histone demethylase family.</text>
</comment>
<dbReference type="Proteomes" id="UP001491310">
    <property type="component" value="Unassembled WGS sequence"/>
</dbReference>
<feature type="domain" description="JmjC" evidence="3">
    <location>
        <begin position="86"/>
        <end position="396"/>
    </location>
</feature>
<organism evidence="4 5">
    <name type="scientific">Coccomyxa subellipsoidea</name>
    <dbReference type="NCBI Taxonomy" id="248742"/>
    <lineage>
        <taxon>Eukaryota</taxon>
        <taxon>Viridiplantae</taxon>
        <taxon>Chlorophyta</taxon>
        <taxon>core chlorophytes</taxon>
        <taxon>Trebouxiophyceae</taxon>
        <taxon>Trebouxiophyceae incertae sedis</taxon>
        <taxon>Coccomyxaceae</taxon>
        <taxon>Coccomyxa</taxon>
    </lineage>
</organism>
<evidence type="ECO:0000313" key="5">
    <source>
        <dbReference type="Proteomes" id="UP001491310"/>
    </source>
</evidence>
<proteinExistence type="inferred from homology"/>
<evidence type="ECO:0000256" key="2">
    <source>
        <dbReference type="SAM" id="MobiDB-lite"/>
    </source>
</evidence>
<dbReference type="InterPro" id="IPR003347">
    <property type="entry name" value="JmjC_dom"/>
</dbReference>
<dbReference type="EMBL" id="JALJOT010000005">
    <property type="protein sequence ID" value="KAK9915266.1"/>
    <property type="molecule type" value="Genomic_DNA"/>
</dbReference>
<sequence length="408" mass="43907">MQGHLQDADWKAALWTNEYLQSKAGNAMVEVEHREDSKRGYGKGQKMRMSFGNFLERLAAGDDTVYLTTQEVGIGSDGQPELFAPPVAQLASDFPLQPTLLGNLVPHQVNLWMGAALSGVSSGLHHDFHDNLYVLLRGRKRFTLFPPSLARRMYTHGQIKLVHPNGRIVYEGRGDVLADGSDAAEVDTWQRRRSAEAELRAAEAAVARLEAGAEERLAIAEEALDAFLEAALQAAGADDYCESEDEDASDGSDAVGLPEDFHDDYVDSDDEAAGTATAASHSAAAENGCVSSAAQASDAAGNGDSGAGSGDDEAEPDSFSQVDLAAGQTEISAHFPDFPGVQKALQVDVHAGEMLYLPAGWFHEVESFGAEHMALNYWAHPPDNLDPGPAGFFKPYQGDYWPSLWAQR</sequence>